<evidence type="ECO:0000313" key="2">
    <source>
        <dbReference type="Proteomes" id="UP000095280"/>
    </source>
</evidence>
<accession>A0A1I8F6K9</accession>
<feature type="region of interest" description="Disordered" evidence="1">
    <location>
        <begin position="81"/>
        <end position="115"/>
    </location>
</feature>
<dbReference type="WBParaSite" id="maker-unitig_21819-snap-gene-0.1-mRNA-1">
    <property type="protein sequence ID" value="maker-unitig_21819-snap-gene-0.1-mRNA-1"/>
    <property type="gene ID" value="maker-unitig_21819-snap-gene-0.1"/>
</dbReference>
<proteinExistence type="predicted"/>
<feature type="compositionally biased region" description="Low complexity" evidence="1">
    <location>
        <begin position="81"/>
        <end position="104"/>
    </location>
</feature>
<feature type="region of interest" description="Disordered" evidence="1">
    <location>
        <begin position="1"/>
        <end position="48"/>
    </location>
</feature>
<reference evidence="3" key="1">
    <citation type="submission" date="2016-11" db="UniProtKB">
        <authorList>
            <consortium name="WormBaseParasite"/>
        </authorList>
    </citation>
    <scope>IDENTIFICATION</scope>
</reference>
<organism evidence="2 3">
    <name type="scientific">Macrostomum lignano</name>
    <dbReference type="NCBI Taxonomy" id="282301"/>
    <lineage>
        <taxon>Eukaryota</taxon>
        <taxon>Metazoa</taxon>
        <taxon>Spiralia</taxon>
        <taxon>Lophotrochozoa</taxon>
        <taxon>Platyhelminthes</taxon>
        <taxon>Rhabditophora</taxon>
        <taxon>Macrostomorpha</taxon>
        <taxon>Macrostomida</taxon>
        <taxon>Macrostomidae</taxon>
        <taxon>Macrostomum</taxon>
    </lineage>
</organism>
<dbReference type="AlphaFoldDB" id="A0A1I8F6K9"/>
<sequence length="115" mass="12470">MQIRLRPLLSSRSHPAVLRSKSRQDDEGATPPPTIPPPPHHRRSSSPQLMRWSLATSIRTRAAPETSRRLKVGVVTTSATTATTARTGARPAAATTQTMSSSSSRPSCRMWISKG</sequence>
<name>A0A1I8F6K9_9PLAT</name>
<protein>
    <submittedName>
        <fullName evidence="3">Uncharacterized protein</fullName>
    </submittedName>
</protein>
<keyword evidence="2" id="KW-1185">Reference proteome</keyword>
<dbReference type="Proteomes" id="UP000095280">
    <property type="component" value="Unplaced"/>
</dbReference>
<evidence type="ECO:0000313" key="3">
    <source>
        <dbReference type="WBParaSite" id="maker-unitig_21819-snap-gene-0.1-mRNA-1"/>
    </source>
</evidence>
<evidence type="ECO:0000256" key="1">
    <source>
        <dbReference type="SAM" id="MobiDB-lite"/>
    </source>
</evidence>